<evidence type="ECO:0000313" key="1">
    <source>
        <dbReference type="EMBL" id="GAA5519137.1"/>
    </source>
</evidence>
<keyword evidence="2" id="KW-1185">Reference proteome</keyword>
<dbReference type="EMBL" id="BAABRR010000007">
    <property type="protein sequence ID" value="GAA5519137.1"/>
    <property type="molecule type" value="Genomic_DNA"/>
</dbReference>
<comment type="caution">
    <text evidence="1">The sequence shown here is derived from an EMBL/GenBank/DDBJ whole genome shotgun (WGS) entry which is preliminary data.</text>
</comment>
<accession>A0ABP9WH46</accession>
<organism evidence="1 2">
    <name type="scientific">Demequina sediminis</name>
    <dbReference type="NCBI Taxonomy" id="1930058"/>
    <lineage>
        <taxon>Bacteria</taxon>
        <taxon>Bacillati</taxon>
        <taxon>Actinomycetota</taxon>
        <taxon>Actinomycetes</taxon>
        <taxon>Micrococcales</taxon>
        <taxon>Demequinaceae</taxon>
        <taxon>Demequina</taxon>
    </lineage>
</organism>
<protein>
    <submittedName>
        <fullName evidence="1">Uncharacterized protein</fullName>
    </submittedName>
</protein>
<dbReference type="Proteomes" id="UP001426770">
    <property type="component" value="Unassembled WGS sequence"/>
</dbReference>
<sequence>MRASPRERILAVAVVSDRIAERAGEDFGRSAPRVVSALERLTVNPGVDPERLQAAALLAARGDLTLFEDALEHARVDWRDLVDRAGLAGADWRDRLDDALGLT</sequence>
<evidence type="ECO:0000313" key="2">
    <source>
        <dbReference type="Proteomes" id="UP001426770"/>
    </source>
</evidence>
<gene>
    <name evidence="1" type="ORF">Lsed01_01575</name>
</gene>
<name>A0ABP9WH46_9MICO</name>
<reference evidence="1 2" key="1">
    <citation type="submission" date="2024-02" db="EMBL/GenBank/DDBJ databases">
        <title>Lysinimicrobium sediminis NBRC 112286.</title>
        <authorList>
            <person name="Ichikawa N."/>
            <person name="Katano-Makiyama Y."/>
            <person name="Hidaka K."/>
        </authorList>
    </citation>
    <scope>NUCLEOTIDE SEQUENCE [LARGE SCALE GENOMIC DNA]</scope>
    <source>
        <strain evidence="1 2">NBRC 112286</strain>
    </source>
</reference>
<proteinExistence type="predicted"/>